<dbReference type="InterPro" id="IPR051824">
    <property type="entry name" value="LRR_Rcpt-Like_S/T_Kinase"/>
</dbReference>
<evidence type="ECO:0000313" key="21">
    <source>
        <dbReference type="EMBL" id="KAH7512736.1"/>
    </source>
</evidence>
<dbReference type="GO" id="GO:0004674">
    <property type="term" value="F:protein serine/threonine kinase activity"/>
    <property type="evidence" value="ECO:0007669"/>
    <property type="project" value="UniProtKB-KW"/>
</dbReference>
<feature type="domain" description="Protein kinase" evidence="20">
    <location>
        <begin position="533"/>
        <end position="842"/>
    </location>
</feature>
<sequence>MGFVFSTDKIVPIVVFGFLALNCFFTGFGSHAQLLPADEGFSRLQSNSLNFVDVGPRRVPVLPVSGIKLKTQKKKKKKNSIFMHAFSLSLLGNLLNGSIPKEIGDITTLTDLVLEDNRLERSLHQNLGSLSNLKRLLLSGNNFTGTIPETFGNLKNLTDFRIDGSRISGKIPSFIGNWTQLDILRISDLKGSSNHFPNLTDLTKLERLVLRNCLIDDKIPDYIGNMEGLKTLLTDVIPLTFQRLSLNHLFLTSNSLTGKLPEWIEDIDKDFDLSYNNFTGPANANCAYLRVNRISSYSASERNSWCLNKDLPCHGKPKHHSFFINCGGGGEVKFDGNEYEDDISSGSKSHFVSVSEKWAYSSTGVFFGNNDEAEYIATNKFSLNVTGPEYYQTARLSAISLKYYGLCLRKGSYKVQLHFAEIMFTDNETYSSVGKRIFDVSIQGNIFLKDFNIAEAAGGVGKNITMTHDNVLVNGSTLEIHLYWAGKGTSDIPAKGVYGPLISAITVTPNFKVDTGGLSTWTIVGIVAASCAFLLLVLLALRKMGYIGGKDLEDPDGSVIAVKQLSSRSKQGNHEFVNEIGMISALQHPNLVKLYGCCIEGNQLLLIYEYLENNSLARALFEQGNLLELVDPSLGSNYSKKEAVTMLSLALLCTNPSPTLRPPMSSVARMLEGDIPVQAPIIKKNSADPDARFKAFELLSQDSQTQQVSSVSHDSHHQGQSMDGPWIDSSISLHSKDDHQEDSSSRKLLQDLYDGNVVLKDYNIVENTGGVGKSVTSAIPHVGVYGPLISAITITKIEGKGLHVGGIISMVAASCVFVILILLVLRMTGYLGGKRNEDPAED</sequence>
<dbReference type="Pfam" id="PF07714">
    <property type="entry name" value="PK_Tyr_Ser-Thr"/>
    <property type="match status" value="1"/>
</dbReference>
<comment type="caution">
    <text evidence="21">The sequence shown here is derived from an EMBL/GenBank/DDBJ whole genome shotgun (WGS) entry which is preliminary data.</text>
</comment>
<evidence type="ECO:0000256" key="6">
    <source>
        <dbReference type="ARBA" id="ARBA00022679"/>
    </source>
</evidence>
<dbReference type="InterPro" id="IPR011009">
    <property type="entry name" value="Kinase-like_dom_sf"/>
</dbReference>
<feature type="transmembrane region" description="Helical" evidence="19">
    <location>
        <begin position="518"/>
        <end position="541"/>
    </location>
</feature>
<evidence type="ECO:0000256" key="7">
    <source>
        <dbReference type="ARBA" id="ARBA00022692"/>
    </source>
</evidence>
<dbReference type="Pfam" id="PF11721">
    <property type="entry name" value="Malectin"/>
    <property type="match status" value="1"/>
</dbReference>
<keyword evidence="5" id="KW-0433">Leucine-rich repeat</keyword>
<evidence type="ECO:0000256" key="18">
    <source>
        <dbReference type="SAM" id="MobiDB-lite"/>
    </source>
</evidence>
<evidence type="ECO:0000313" key="22">
    <source>
        <dbReference type="Proteomes" id="UP000813462"/>
    </source>
</evidence>
<keyword evidence="9" id="KW-0677">Repeat</keyword>
<evidence type="ECO:0000259" key="20">
    <source>
        <dbReference type="PROSITE" id="PS50011"/>
    </source>
</evidence>
<dbReference type="SUPFAM" id="SSF56112">
    <property type="entry name" value="Protein kinase-like (PK-like)"/>
    <property type="match status" value="1"/>
</dbReference>
<dbReference type="PROSITE" id="PS50011">
    <property type="entry name" value="PROTEIN_KINASE_DOM"/>
    <property type="match status" value="1"/>
</dbReference>
<keyword evidence="11" id="KW-0067">ATP-binding</keyword>
<keyword evidence="13 19" id="KW-0472">Membrane</keyword>
<dbReference type="GO" id="GO:0005524">
    <property type="term" value="F:ATP binding"/>
    <property type="evidence" value="ECO:0007669"/>
    <property type="project" value="UniProtKB-KW"/>
</dbReference>
<evidence type="ECO:0000256" key="16">
    <source>
        <dbReference type="ARBA" id="ARBA00047899"/>
    </source>
</evidence>
<keyword evidence="3" id="KW-0723">Serine/threonine-protein kinase</keyword>
<evidence type="ECO:0000256" key="17">
    <source>
        <dbReference type="ARBA" id="ARBA00048679"/>
    </source>
</evidence>
<proteinExistence type="predicted"/>
<evidence type="ECO:0000256" key="12">
    <source>
        <dbReference type="ARBA" id="ARBA00022989"/>
    </source>
</evidence>
<dbReference type="Proteomes" id="UP000813462">
    <property type="component" value="Unassembled WGS sequence"/>
</dbReference>
<dbReference type="Gene3D" id="3.80.10.10">
    <property type="entry name" value="Ribonuclease Inhibitor"/>
    <property type="match status" value="1"/>
</dbReference>
<evidence type="ECO:0000256" key="8">
    <source>
        <dbReference type="ARBA" id="ARBA00022729"/>
    </source>
</evidence>
<dbReference type="InterPro" id="IPR001611">
    <property type="entry name" value="Leu-rich_rpt"/>
</dbReference>
<protein>
    <recommendedName>
        <fullName evidence="2">non-specific serine/threonine protein kinase</fullName>
        <ecNumber evidence="2">2.7.11.1</ecNumber>
    </recommendedName>
</protein>
<evidence type="ECO:0000256" key="14">
    <source>
        <dbReference type="ARBA" id="ARBA00023170"/>
    </source>
</evidence>
<feature type="transmembrane region" description="Helical" evidence="19">
    <location>
        <begin position="804"/>
        <end position="825"/>
    </location>
</feature>
<dbReference type="SUPFAM" id="SSF52058">
    <property type="entry name" value="L domain-like"/>
    <property type="match status" value="1"/>
</dbReference>
<keyword evidence="10" id="KW-0547">Nucleotide-binding</keyword>
<comment type="catalytic activity">
    <reaction evidence="17">
        <text>L-seryl-[protein] + ATP = O-phospho-L-seryl-[protein] + ADP + H(+)</text>
        <dbReference type="Rhea" id="RHEA:17989"/>
        <dbReference type="Rhea" id="RHEA-COMP:9863"/>
        <dbReference type="Rhea" id="RHEA-COMP:11604"/>
        <dbReference type="ChEBI" id="CHEBI:15378"/>
        <dbReference type="ChEBI" id="CHEBI:29999"/>
        <dbReference type="ChEBI" id="CHEBI:30616"/>
        <dbReference type="ChEBI" id="CHEBI:83421"/>
        <dbReference type="ChEBI" id="CHEBI:456216"/>
        <dbReference type="EC" id="2.7.11.1"/>
    </reaction>
</comment>
<evidence type="ECO:0000256" key="13">
    <source>
        <dbReference type="ARBA" id="ARBA00023136"/>
    </source>
</evidence>
<organism evidence="21 22">
    <name type="scientific">Ziziphus jujuba var. spinosa</name>
    <dbReference type="NCBI Taxonomy" id="714518"/>
    <lineage>
        <taxon>Eukaryota</taxon>
        <taxon>Viridiplantae</taxon>
        <taxon>Streptophyta</taxon>
        <taxon>Embryophyta</taxon>
        <taxon>Tracheophyta</taxon>
        <taxon>Spermatophyta</taxon>
        <taxon>Magnoliopsida</taxon>
        <taxon>eudicotyledons</taxon>
        <taxon>Gunneridae</taxon>
        <taxon>Pentapetalae</taxon>
        <taxon>rosids</taxon>
        <taxon>fabids</taxon>
        <taxon>Rosales</taxon>
        <taxon>Rhamnaceae</taxon>
        <taxon>Paliureae</taxon>
        <taxon>Ziziphus</taxon>
    </lineage>
</organism>
<dbReference type="Gene3D" id="3.30.200.20">
    <property type="entry name" value="Phosphorylase Kinase, domain 1"/>
    <property type="match status" value="1"/>
</dbReference>
<dbReference type="FunFam" id="2.60.120.430:FF:000004">
    <property type="entry name" value="Putative leucine-rich repeat receptor-like serine/threonine-protein kinase"/>
    <property type="match status" value="1"/>
</dbReference>
<comment type="catalytic activity">
    <reaction evidence="16">
        <text>L-threonyl-[protein] + ATP = O-phospho-L-threonyl-[protein] + ADP + H(+)</text>
        <dbReference type="Rhea" id="RHEA:46608"/>
        <dbReference type="Rhea" id="RHEA-COMP:11060"/>
        <dbReference type="Rhea" id="RHEA-COMP:11605"/>
        <dbReference type="ChEBI" id="CHEBI:15378"/>
        <dbReference type="ChEBI" id="CHEBI:30013"/>
        <dbReference type="ChEBI" id="CHEBI:30616"/>
        <dbReference type="ChEBI" id="CHEBI:61977"/>
        <dbReference type="ChEBI" id="CHEBI:456216"/>
        <dbReference type="EC" id="2.7.11.1"/>
    </reaction>
</comment>
<dbReference type="Gene3D" id="1.10.510.10">
    <property type="entry name" value="Transferase(Phosphotransferase) domain 1"/>
    <property type="match status" value="1"/>
</dbReference>
<evidence type="ECO:0000256" key="10">
    <source>
        <dbReference type="ARBA" id="ARBA00022741"/>
    </source>
</evidence>
<keyword evidence="14" id="KW-0675">Receptor</keyword>
<dbReference type="InterPro" id="IPR021720">
    <property type="entry name" value="Malectin_dom"/>
</dbReference>
<dbReference type="PANTHER" id="PTHR48006">
    <property type="entry name" value="LEUCINE-RICH REPEAT-CONTAINING PROTEIN DDB_G0281931-RELATED"/>
    <property type="match status" value="1"/>
</dbReference>
<keyword evidence="3" id="KW-0418">Kinase</keyword>
<feature type="region of interest" description="Disordered" evidence="18">
    <location>
        <begin position="706"/>
        <end position="746"/>
    </location>
</feature>
<dbReference type="InterPro" id="IPR000719">
    <property type="entry name" value="Prot_kinase_dom"/>
</dbReference>
<keyword evidence="7 19" id="KW-0812">Transmembrane</keyword>
<dbReference type="InterPro" id="IPR032675">
    <property type="entry name" value="LRR_dom_sf"/>
</dbReference>
<evidence type="ECO:0000256" key="1">
    <source>
        <dbReference type="ARBA" id="ARBA00004479"/>
    </source>
</evidence>
<keyword evidence="12 19" id="KW-1133">Transmembrane helix</keyword>
<dbReference type="EC" id="2.7.11.1" evidence="2"/>
<dbReference type="PANTHER" id="PTHR48006:SF60">
    <property type="entry name" value="PROTEIN KINASE DOMAIN-CONTAINING PROTEIN"/>
    <property type="match status" value="1"/>
</dbReference>
<evidence type="ECO:0000256" key="3">
    <source>
        <dbReference type="ARBA" id="ARBA00022527"/>
    </source>
</evidence>
<name>A0A978UD93_ZIZJJ</name>
<dbReference type="AlphaFoldDB" id="A0A978UD93"/>
<dbReference type="Pfam" id="PF00560">
    <property type="entry name" value="LRR_1"/>
    <property type="match status" value="3"/>
</dbReference>
<dbReference type="EMBL" id="JAEACU010000012">
    <property type="protein sequence ID" value="KAH7512736.1"/>
    <property type="molecule type" value="Genomic_DNA"/>
</dbReference>
<evidence type="ECO:0000256" key="5">
    <source>
        <dbReference type="ARBA" id="ARBA00022614"/>
    </source>
</evidence>
<dbReference type="Gene3D" id="2.60.120.430">
    <property type="entry name" value="Galactose-binding lectin"/>
    <property type="match status" value="1"/>
</dbReference>
<evidence type="ECO:0000256" key="11">
    <source>
        <dbReference type="ARBA" id="ARBA00022840"/>
    </source>
</evidence>
<gene>
    <name evidence="21" type="ORF">FEM48_Zijuj12G0122100</name>
</gene>
<accession>A0A978UD93</accession>
<dbReference type="GO" id="GO:0016020">
    <property type="term" value="C:membrane"/>
    <property type="evidence" value="ECO:0007669"/>
    <property type="project" value="UniProtKB-SubCell"/>
</dbReference>
<reference evidence="21" key="1">
    <citation type="journal article" date="2021" name="Front. Plant Sci.">
        <title>Chromosome-Scale Genome Assembly for Chinese Sour Jujube and Insights Into Its Genome Evolution and Domestication Signature.</title>
        <authorList>
            <person name="Shen L.-Y."/>
            <person name="Luo H."/>
            <person name="Wang X.-L."/>
            <person name="Wang X.-M."/>
            <person name="Qiu X.-J."/>
            <person name="Liu H."/>
            <person name="Zhou S.-S."/>
            <person name="Jia K.-H."/>
            <person name="Nie S."/>
            <person name="Bao Y.-T."/>
            <person name="Zhang R.-G."/>
            <person name="Yun Q.-Z."/>
            <person name="Chai Y.-H."/>
            <person name="Lu J.-Y."/>
            <person name="Li Y."/>
            <person name="Zhao S.-W."/>
            <person name="Mao J.-F."/>
            <person name="Jia S.-G."/>
            <person name="Mao Y.-M."/>
        </authorList>
    </citation>
    <scope>NUCLEOTIDE SEQUENCE</scope>
    <source>
        <strain evidence="21">AT0</strain>
        <tissue evidence="21">Leaf</tissue>
    </source>
</reference>
<keyword evidence="4" id="KW-0597">Phosphoprotein</keyword>
<keyword evidence="6" id="KW-0808">Transferase</keyword>
<feature type="compositionally biased region" description="Basic and acidic residues" evidence="18">
    <location>
        <begin position="734"/>
        <end position="746"/>
    </location>
</feature>
<comment type="subcellular location">
    <subcellularLocation>
        <location evidence="1">Membrane</location>
        <topology evidence="1">Single-pass type I membrane protein</topology>
    </subcellularLocation>
</comment>
<evidence type="ECO:0000256" key="15">
    <source>
        <dbReference type="ARBA" id="ARBA00023180"/>
    </source>
</evidence>
<dbReference type="InterPro" id="IPR001245">
    <property type="entry name" value="Ser-Thr/Tyr_kinase_cat_dom"/>
</dbReference>
<evidence type="ECO:0000256" key="2">
    <source>
        <dbReference type="ARBA" id="ARBA00012513"/>
    </source>
</evidence>
<evidence type="ECO:0000256" key="19">
    <source>
        <dbReference type="SAM" id="Phobius"/>
    </source>
</evidence>
<keyword evidence="8" id="KW-0732">Signal</keyword>
<evidence type="ECO:0000256" key="4">
    <source>
        <dbReference type="ARBA" id="ARBA00022553"/>
    </source>
</evidence>
<evidence type="ECO:0000256" key="9">
    <source>
        <dbReference type="ARBA" id="ARBA00022737"/>
    </source>
</evidence>
<keyword evidence="15" id="KW-0325">Glycoprotein</keyword>